<proteinExistence type="inferred from homology"/>
<comment type="caution">
    <text evidence="8">The sequence shown here is derived from an EMBL/GenBank/DDBJ whole genome shotgun (WGS) entry which is preliminary data.</text>
</comment>
<dbReference type="Pfam" id="PF00067">
    <property type="entry name" value="p450"/>
    <property type="match status" value="1"/>
</dbReference>
<dbReference type="InterPro" id="IPR050121">
    <property type="entry name" value="Cytochrome_P450_monoxygenase"/>
</dbReference>
<keyword evidence="7" id="KW-0812">Transmembrane</keyword>
<dbReference type="Gene3D" id="1.10.630.10">
    <property type="entry name" value="Cytochrome P450"/>
    <property type="match status" value="1"/>
</dbReference>
<dbReference type="PANTHER" id="PTHR24305">
    <property type="entry name" value="CYTOCHROME P450"/>
    <property type="match status" value="1"/>
</dbReference>
<dbReference type="CDD" id="cd00302">
    <property type="entry name" value="cytochrome_P450"/>
    <property type="match status" value="1"/>
</dbReference>
<dbReference type="PRINTS" id="PR00463">
    <property type="entry name" value="EP450I"/>
</dbReference>
<evidence type="ECO:0000256" key="6">
    <source>
        <dbReference type="RuleBase" id="RU000461"/>
    </source>
</evidence>
<dbReference type="PANTHER" id="PTHR24305:SF166">
    <property type="entry name" value="CYTOCHROME P450 12A4, MITOCHONDRIAL-RELATED"/>
    <property type="match status" value="1"/>
</dbReference>
<name>A0A1Y2CGB2_9FUNG</name>
<protein>
    <submittedName>
        <fullName evidence="8">Cytochrome P450</fullName>
    </submittedName>
</protein>
<keyword evidence="4 5" id="KW-0408">Iron</keyword>
<dbReference type="STRING" id="329046.A0A1Y2CGB2"/>
<keyword evidence="6" id="KW-0503">Monooxygenase</keyword>
<evidence type="ECO:0000256" key="2">
    <source>
        <dbReference type="ARBA" id="ARBA00010617"/>
    </source>
</evidence>
<feature type="binding site" description="axial binding residue" evidence="5">
    <location>
        <position position="436"/>
    </location>
    <ligand>
        <name>heme</name>
        <dbReference type="ChEBI" id="CHEBI:30413"/>
    </ligand>
    <ligandPart>
        <name>Fe</name>
        <dbReference type="ChEBI" id="CHEBI:18248"/>
    </ligandPart>
</feature>
<evidence type="ECO:0000256" key="1">
    <source>
        <dbReference type="ARBA" id="ARBA00001971"/>
    </source>
</evidence>
<keyword evidence="9" id="KW-1185">Reference proteome</keyword>
<dbReference type="GO" id="GO:0005506">
    <property type="term" value="F:iron ion binding"/>
    <property type="evidence" value="ECO:0007669"/>
    <property type="project" value="InterPro"/>
</dbReference>
<feature type="transmembrane region" description="Helical" evidence="7">
    <location>
        <begin position="35"/>
        <end position="51"/>
    </location>
</feature>
<dbReference type="GO" id="GO:0004497">
    <property type="term" value="F:monooxygenase activity"/>
    <property type="evidence" value="ECO:0007669"/>
    <property type="project" value="UniProtKB-KW"/>
</dbReference>
<gene>
    <name evidence="8" type="ORF">BCR33DRAFT_716091</name>
</gene>
<evidence type="ECO:0000256" key="3">
    <source>
        <dbReference type="ARBA" id="ARBA00022723"/>
    </source>
</evidence>
<dbReference type="PROSITE" id="PS00086">
    <property type="entry name" value="CYTOCHROME_P450"/>
    <property type="match status" value="1"/>
</dbReference>
<evidence type="ECO:0000256" key="4">
    <source>
        <dbReference type="ARBA" id="ARBA00023004"/>
    </source>
</evidence>
<dbReference type="AlphaFoldDB" id="A0A1Y2CGB2"/>
<organism evidence="8 9">
    <name type="scientific">Rhizoclosmatium globosum</name>
    <dbReference type="NCBI Taxonomy" id="329046"/>
    <lineage>
        <taxon>Eukaryota</taxon>
        <taxon>Fungi</taxon>
        <taxon>Fungi incertae sedis</taxon>
        <taxon>Chytridiomycota</taxon>
        <taxon>Chytridiomycota incertae sedis</taxon>
        <taxon>Chytridiomycetes</taxon>
        <taxon>Chytridiales</taxon>
        <taxon>Chytriomycetaceae</taxon>
        <taxon>Rhizoclosmatium</taxon>
    </lineage>
</organism>
<dbReference type="InterPro" id="IPR002401">
    <property type="entry name" value="Cyt_P450_E_grp-I"/>
</dbReference>
<dbReference type="OrthoDB" id="1470350at2759"/>
<accession>A0A1Y2CGB2</accession>
<comment type="similarity">
    <text evidence="2 6">Belongs to the cytochrome P450 family.</text>
</comment>
<sequence length="489" mass="55490">MNLIQVTFLIAAISAPVFLYVIPRKAKKEPPRTKGFALVGSLFSYLPYMLNRRMFDYFLKKQHELGPICVIDVFGRDRVAVSDPAAMKRILTSSDFSRSDILIRNSKDIMEYPLFGMETGDIWRTHRKAIMAGMGPSFLKKAFTATLHSMDELRRVFDDKIQTSPNGEIVVDIRDYLSHVTLDVIMSSSFSLPMDNLQTFAHSKNGQSSLREHMDILGRVVVYRMMLPTWLYRYFGTLPSQIAPTVQFFKALVNSFVVPRKDGSIQEEGDLLEILLAKTSEGTHKFTDEELKDETLSILLAGHETTANSLANVLLALCNNPHVLSRLLSEIDALLPSETARLTLDDLAKFKYLDNVFRETMRYYPVVFGVFRVAEKEVDVMGYTFPKGTYFMPHFSGLHTDKSIWGDDVNEFNPDRFDQGDMDAYLMPFSAGPHVCPGMKMAIMESKVVLIKLLQQFSLELIPGQDLNHLHAIALHLPNGLKLKITKRI</sequence>
<keyword evidence="7" id="KW-1133">Transmembrane helix</keyword>
<dbReference type="InterPro" id="IPR001128">
    <property type="entry name" value="Cyt_P450"/>
</dbReference>
<evidence type="ECO:0000256" key="7">
    <source>
        <dbReference type="SAM" id="Phobius"/>
    </source>
</evidence>
<dbReference type="PRINTS" id="PR00385">
    <property type="entry name" value="P450"/>
</dbReference>
<dbReference type="Proteomes" id="UP000193642">
    <property type="component" value="Unassembled WGS sequence"/>
</dbReference>
<dbReference type="EMBL" id="MCGO01000018">
    <property type="protein sequence ID" value="ORY46093.1"/>
    <property type="molecule type" value="Genomic_DNA"/>
</dbReference>
<evidence type="ECO:0000256" key="5">
    <source>
        <dbReference type="PIRSR" id="PIRSR602401-1"/>
    </source>
</evidence>
<dbReference type="GO" id="GO:0016705">
    <property type="term" value="F:oxidoreductase activity, acting on paired donors, with incorporation or reduction of molecular oxygen"/>
    <property type="evidence" value="ECO:0007669"/>
    <property type="project" value="InterPro"/>
</dbReference>
<evidence type="ECO:0000313" key="9">
    <source>
        <dbReference type="Proteomes" id="UP000193642"/>
    </source>
</evidence>
<keyword evidence="6" id="KW-0560">Oxidoreductase</keyword>
<comment type="cofactor">
    <cofactor evidence="1 5">
        <name>heme</name>
        <dbReference type="ChEBI" id="CHEBI:30413"/>
    </cofactor>
</comment>
<dbReference type="InterPro" id="IPR017972">
    <property type="entry name" value="Cyt_P450_CS"/>
</dbReference>
<dbReference type="InterPro" id="IPR036396">
    <property type="entry name" value="Cyt_P450_sf"/>
</dbReference>
<reference evidence="8 9" key="1">
    <citation type="submission" date="2016-07" db="EMBL/GenBank/DDBJ databases">
        <title>Pervasive Adenine N6-methylation of Active Genes in Fungi.</title>
        <authorList>
            <consortium name="DOE Joint Genome Institute"/>
            <person name="Mondo S.J."/>
            <person name="Dannebaum R.O."/>
            <person name="Kuo R.C."/>
            <person name="Labutti K."/>
            <person name="Haridas S."/>
            <person name="Kuo A."/>
            <person name="Salamov A."/>
            <person name="Ahrendt S.R."/>
            <person name="Lipzen A."/>
            <person name="Sullivan W."/>
            <person name="Andreopoulos W.B."/>
            <person name="Clum A."/>
            <person name="Lindquist E."/>
            <person name="Daum C."/>
            <person name="Ramamoorthy G.K."/>
            <person name="Gryganskyi A."/>
            <person name="Culley D."/>
            <person name="Magnuson J.K."/>
            <person name="James T.Y."/>
            <person name="O'Malley M.A."/>
            <person name="Stajich J.E."/>
            <person name="Spatafora J.W."/>
            <person name="Visel A."/>
            <person name="Grigoriev I.V."/>
        </authorList>
    </citation>
    <scope>NUCLEOTIDE SEQUENCE [LARGE SCALE GENOMIC DNA]</scope>
    <source>
        <strain evidence="8 9">JEL800</strain>
    </source>
</reference>
<keyword evidence="3 5" id="KW-0479">Metal-binding</keyword>
<keyword evidence="7" id="KW-0472">Membrane</keyword>
<dbReference type="GO" id="GO:0020037">
    <property type="term" value="F:heme binding"/>
    <property type="evidence" value="ECO:0007669"/>
    <property type="project" value="InterPro"/>
</dbReference>
<evidence type="ECO:0000313" key="8">
    <source>
        <dbReference type="EMBL" id="ORY46093.1"/>
    </source>
</evidence>
<keyword evidence="5 6" id="KW-0349">Heme</keyword>
<dbReference type="SUPFAM" id="SSF48264">
    <property type="entry name" value="Cytochrome P450"/>
    <property type="match status" value="1"/>
</dbReference>